<accession>A0A8X6GY34</accession>
<reference evidence="1" key="1">
    <citation type="submission" date="2020-07" db="EMBL/GenBank/DDBJ databases">
        <title>Multicomponent nature underlies the extraordinary mechanical properties of spider dragline silk.</title>
        <authorList>
            <person name="Kono N."/>
            <person name="Nakamura H."/>
            <person name="Mori M."/>
            <person name="Yoshida Y."/>
            <person name="Ohtoshi R."/>
            <person name="Malay A.D."/>
            <person name="Moran D.A.P."/>
            <person name="Tomita M."/>
            <person name="Numata K."/>
            <person name="Arakawa K."/>
        </authorList>
    </citation>
    <scope>NUCLEOTIDE SEQUENCE</scope>
</reference>
<organism evidence="1 2">
    <name type="scientific">Trichonephila clavata</name>
    <name type="common">Joro spider</name>
    <name type="synonym">Nephila clavata</name>
    <dbReference type="NCBI Taxonomy" id="2740835"/>
    <lineage>
        <taxon>Eukaryota</taxon>
        <taxon>Metazoa</taxon>
        <taxon>Ecdysozoa</taxon>
        <taxon>Arthropoda</taxon>
        <taxon>Chelicerata</taxon>
        <taxon>Arachnida</taxon>
        <taxon>Araneae</taxon>
        <taxon>Araneomorphae</taxon>
        <taxon>Entelegynae</taxon>
        <taxon>Araneoidea</taxon>
        <taxon>Nephilidae</taxon>
        <taxon>Trichonephila</taxon>
    </lineage>
</organism>
<dbReference type="AlphaFoldDB" id="A0A8X6GY34"/>
<gene>
    <name evidence="1" type="primary">AVEN_261773_1</name>
    <name evidence="1" type="ORF">TNCT_384691</name>
</gene>
<name>A0A8X6GY34_TRICU</name>
<comment type="caution">
    <text evidence="1">The sequence shown here is derived from an EMBL/GenBank/DDBJ whole genome shotgun (WGS) entry which is preliminary data.</text>
</comment>
<keyword evidence="2" id="KW-1185">Reference proteome</keyword>
<proteinExistence type="predicted"/>
<sequence>MYTQNQAMFSDIANQFSKELEPLRLPLEHIPPSQRPLKLSQWIHYILLSNHIRLTIKLTSLIQKNVDALSAPHPSDIQHWLNALKPEGKINLVTESYLLLLFMLHLRFIYEKFPVKMFEIKLIALKVAESHLNALDQDRSRLYSVAILGLSAIVPTRYISTDFTSYSTSFLEAILELFQHHLEQSVPDLRRFNQHQACLPDLCLKFVRLIRKRFPSPGDAFGIQLTCRVTKSDTQGTLDSKHLKSQEERDDAFHVDALLLGELHCFSTQTQVFELATRHGYSTVFTRGYTGQELLQRLPDACLLTRGLPYNKGRTLNGTYKYLNTCTFIVVPDNKVVYRTSAKHWLGVLRRLDAERVLAFSDIRAIFQKCGIVAYFFNWMRVVQEQLPLQNSVQMKNIMTILKYQCRTGRPLPLTRDGLAKNPERSPLEILSFEAWKRNCAHMCIEAPSVQVNCSTEKMFFGQQFREGTGYDFCLRNKNFVN</sequence>
<dbReference type="Proteomes" id="UP000887116">
    <property type="component" value="Unassembled WGS sequence"/>
</dbReference>
<dbReference type="EMBL" id="BMAO01004078">
    <property type="protein sequence ID" value="GFQ92233.1"/>
    <property type="molecule type" value="Genomic_DNA"/>
</dbReference>
<evidence type="ECO:0000313" key="1">
    <source>
        <dbReference type="EMBL" id="GFQ92233.1"/>
    </source>
</evidence>
<dbReference type="SUPFAM" id="SSF64484">
    <property type="entry name" value="beta and beta-prime subunits of DNA dependent RNA-polymerase"/>
    <property type="match status" value="1"/>
</dbReference>
<protein>
    <submittedName>
        <fullName evidence="1">Uncharacterized protein</fullName>
    </submittedName>
</protein>
<evidence type="ECO:0000313" key="2">
    <source>
        <dbReference type="Proteomes" id="UP000887116"/>
    </source>
</evidence>